<keyword evidence="4 6" id="KW-1133">Transmembrane helix</keyword>
<dbReference type="Pfam" id="PF01027">
    <property type="entry name" value="Bax1-I"/>
    <property type="match status" value="1"/>
</dbReference>
<feature type="transmembrane region" description="Helical" evidence="6">
    <location>
        <begin position="50"/>
        <end position="71"/>
    </location>
</feature>
<comment type="subcellular location">
    <subcellularLocation>
        <location evidence="1">Membrane</location>
        <topology evidence="1">Multi-pass membrane protein</topology>
    </subcellularLocation>
</comment>
<dbReference type="Proteomes" id="UP000695023">
    <property type="component" value="Unplaced"/>
</dbReference>
<feature type="transmembrane region" description="Helical" evidence="6">
    <location>
        <begin position="132"/>
        <end position="150"/>
    </location>
</feature>
<dbReference type="GO" id="GO:0033119">
    <property type="term" value="P:negative regulation of RNA splicing"/>
    <property type="evidence" value="ECO:0007669"/>
    <property type="project" value="TreeGrafter"/>
</dbReference>
<keyword evidence="7" id="KW-1185">Reference proteome</keyword>
<keyword evidence="3 6" id="KW-0812">Transmembrane</keyword>
<sequence>MALAGACLSIATVGLSVYDGLVVMCLLGSVVAVFLLGVTTHSPVTEVERFSGLLGLSVSTGFTLGAARLEASADPNVVAVALAGTTLLFALCTLSALYFERRVFLLVGGVLPVLFIMFLLTTLDIVTDMDTHLGVLLYCVLIVMDTQVIIEKADAGDTDYIWHCVGLFLDIAEMFRKITAILGRKTNSKGDTLETDEHGGNYETNTTI</sequence>
<evidence type="ECO:0000256" key="4">
    <source>
        <dbReference type="ARBA" id="ARBA00022989"/>
    </source>
</evidence>
<dbReference type="GO" id="GO:2001234">
    <property type="term" value="P:negative regulation of apoptotic signaling pathway"/>
    <property type="evidence" value="ECO:0007669"/>
    <property type="project" value="TreeGrafter"/>
</dbReference>
<feature type="transmembrane region" description="Helical" evidence="6">
    <location>
        <begin position="104"/>
        <end position="126"/>
    </location>
</feature>
<evidence type="ECO:0000256" key="3">
    <source>
        <dbReference type="ARBA" id="ARBA00022692"/>
    </source>
</evidence>
<dbReference type="AlphaFoldDB" id="A0A9Y3SBT3"/>
<dbReference type="GO" id="GO:0019899">
    <property type="term" value="F:enzyme binding"/>
    <property type="evidence" value="ECO:0007669"/>
    <property type="project" value="TreeGrafter"/>
</dbReference>
<evidence type="ECO:0000256" key="6">
    <source>
        <dbReference type="RuleBase" id="RU004379"/>
    </source>
</evidence>
<accession>A0A9Y3SBT3</accession>
<protein>
    <submittedName>
        <fullName evidence="8">Bax inhibitor 1-like</fullName>
    </submittedName>
</protein>
<dbReference type="GO" id="GO:0031966">
    <property type="term" value="C:mitochondrial membrane"/>
    <property type="evidence" value="ECO:0007669"/>
    <property type="project" value="TreeGrafter"/>
</dbReference>
<evidence type="ECO:0000313" key="8">
    <source>
        <dbReference type="RefSeq" id="XP_005755904.1"/>
    </source>
</evidence>
<feature type="transmembrane region" description="Helical" evidence="6">
    <location>
        <begin position="20"/>
        <end position="38"/>
    </location>
</feature>
<proteinExistence type="inferred from homology"/>
<comment type="similarity">
    <text evidence="2 6">Belongs to the BI1 family.</text>
</comment>
<dbReference type="GO" id="GO:0034620">
    <property type="term" value="P:cellular response to unfolded protein"/>
    <property type="evidence" value="ECO:0007669"/>
    <property type="project" value="TreeGrafter"/>
</dbReference>
<evidence type="ECO:0000256" key="2">
    <source>
        <dbReference type="ARBA" id="ARBA00010350"/>
    </source>
</evidence>
<evidence type="ECO:0000313" key="7">
    <source>
        <dbReference type="Proteomes" id="UP000695023"/>
    </source>
</evidence>
<feature type="non-terminal residue" evidence="8">
    <location>
        <position position="208"/>
    </location>
</feature>
<feature type="transmembrane region" description="Helical" evidence="6">
    <location>
        <begin position="77"/>
        <end position="97"/>
    </location>
</feature>
<evidence type="ECO:0000256" key="1">
    <source>
        <dbReference type="ARBA" id="ARBA00004141"/>
    </source>
</evidence>
<keyword evidence="5 6" id="KW-0472">Membrane</keyword>
<gene>
    <name evidence="8" type="primary">LOC102197864</name>
</gene>
<dbReference type="PANTHER" id="PTHR23291:SF32">
    <property type="entry name" value="BAX INHIBITOR 1"/>
    <property type="match status" value="1"/>
</dbReference>
<dbReference type="RefSeq" id="XP_005755904.1">
    <property type="nucleotide sequence ID" value="XM_005755847.1"/>
</dbReference>
<dbReference type="InterPro" id="IPR006214">
    <property type="entry name" value="Bax_inhibitor_1-related"/>
</dbReference>
<reference evidence="8" key="1">
    <citation type="submission" date="2025-08" db="UniProtKB">
        <authorList>
            <consortium name="RefSeq"/>
        </authorList>
    </citation>
    <scope>IDENTIFICATION</scope>
</reference>
<dbReference type="GeneID" id="102197864"/>
<name>A0A9Y3SBT3_9CICH</name>
<organism evidence="7 8">
    <name type="scientific">Pundamilia nyererei</name>
    <dbReference type="NCBI Taxonomy" id="303518"/>
    <lineage>
        <taxon>Eukaryota</taxon>
        <taxon>Metazoa</taxon>
        <taxon>Chordata</taxon>
        <taxon>Craniata</taxon>
        <taxon>Vertebrata</taxon>
        <taxon>Euteleostomi</taxon>
        <taxon>Actinopterygii</taxon>
        <taxon>Neopterygii</taxon>
        <taxon>Teleostei</taxon>
        <taxon>Neoteleostei</taxon>
        <taxon>Acanthomorphata</taxon>
        <taxon>Ovalentaria</taxon>
        <taxon>Cichlomorphae</taxon>
        <taxon>Cichliformes</taxon>
        <taxon>Cichlidae</taxon>
        <taxon>African cichlids</taxon>
        <taxon>Pseudocrenilabrinae</taxon>
        <taxon>Haplochromini</taxon>
        <taxon>Pundamilia</taxon>
    </lineage>
</organism>
<evidence type="ECO:0000256" key="5">
    <source>
        <dbReference type="ARBA" id="ARBA00023136"/>
    </source>
</evidence>
<dbReference type="PANTHER" id="PTHR23291">
    <property type="entry name" value="BAX INHIBITOR-RELATED"/>
    <property type="match status" value="1"/>
</dbReference>